<accession>A0A6J6ITU1</accession>
<gene>
    <name evidence="1" type="ORF">UFOPK2001_00330</name>
</gene>
<organism evidence="1">
    <name type="scientific">freshwater metagenome</name>
    <dbReference type="NCBI Taxonomy" id="449393"/>
    <lineage>
        <taxon>unclassified sequences</taxon>
        <taxon>metagenomes</taxon>
        <taxon>ecological metagenomes</taxon>
    </lineage>
</organism>
<protein>
    <submittedName>
        <fullName evidence="1">Unannotated protein</fullName>
    </submittedName>
</protein>
<evidence type="ECO:0000313" key="1">
    <source>
        <dbReference type="EMBL" id="CAB4627845.1"/>
    </source>
</evidence>
<sequence length="65" mass="7080">MLISRNVSVHISTAWGTFPNRIHSAMARAEVGGSQGSSGLDTVEFKLIVTGPVAFRKELNCSRKY</sequence>
<proteinExistence type="predicted"/>
<name>A0A6J6ITU1_9ZZZZ</name>
<reference evidence="1" key="1">
    <citation type="submission" date="2020-05" db="EMBL/GenBank/DDBJ databases">
        <authorList>
            <person name="Chiriac C."/>
            <person name="Salcher M."/>
            <person name="Ghai R."/>
            <person name="Kavagutti S V."/>
        </authorList>
    </citation>
    <scope>NUCLEOTIDE SEQUENCE</scope>
</reference>
<dbReference type="EMBL" id="CAEZVN010000018">
    <property type="protein sequence ID" value="CAB4627845.1"/>
    <property type="molecule type" value="Genomic_DNA"/>
</dbReference>
<dbReference type="AlphaFoldDB" id="A0A6J6ITU1"/>